<gene>
    <name evidence="10" type="ORF">GNH96_07525</name>
</gene>
<keyword evidence="1 6" id="KW-0349">Heme</keyword>
<dbReference type="GO" id="GO:0046872">
    <property type="term" value="F:metal ion binding"/>
    <property type="evidence" value="ECO:0007669"/>
    <property type="project" value="UniProtKB-KW"/>
</dbReference>
<dbReference type="GO" id="GO:0020037">
    <property type="term" value="F:heme binding"/>
    <property type="evidence" value="ECO:0007669"/>
    <property type="project" value="InterPro"/>
</dbReference>
<evidence type="ECO:0000256" key="1">
    <source>
        <dbReference type="ARBA" id="ARBA00022617"/>
    </source>
</evidence>
<dbReference type="SUPFAM" id="SSF46626">
    <property type="entry name" value="Cytochrome c"/>
    <property type="match status" value="1"/>
</dbReference>
<evidence type="ECO:0000256" key="4">
    <source>
        <dbReference type="ARBA" id="ARBA00023002"/>
    </source>
</evidence>
<dbReference type="EMBL" id="CP046565">
    <property type="protein sequence ID" value="QJD29835.1"/>
    <property type="molecule type" value="Genomic_DNA"/>
</dbReference>
<dbReference type="Proteomes" id="UP000503004">
    <property type="component" value="Chromosome"/>
</dbReference>
<dbReference type="GO" id="GO:0004130">
    <property type="term" value="F:cytochrome-c peroxidase activity"/>
    <property type="evidence" value="ECO:0007669"/>
    <property type="project" value="TreeGrafter"/>
</dbReference>
<accession>A0A858Q7R1</accession>
<dbReference type="KEGG" id="metu:GNH96_07525"/>
<dbReference type="InterPro" id="IPR036909">
    <property type="entry name" value="Cyt_c-like_dom_sf"/>
</dbReference>
<keyword evidence="11" id="KW-1185">Reference proteome</keyword>
<dbReference type="InterPro" id="IPR009056">
    <property type="entry name" value="Cyt_c-like_dom"/>
</dbReference>
<keyword evidence="3 8" id="KW-0732">Signal</keyword>
<evidence type="ECO:0000313" key="10">
    <source>
        <dbReference type="EMBL" id="QJD29835.1"/>
    </source>
</evidence>
<name>A0A858Q7R1_9GAMM</name>
<feature type="region of interest" description="Disordered" evidence="7">
    <location>
        <begin position="75"/>
        <end position="108"/>
    </location>
</feature>
<organism evidence="10 11">
    <name type="scientific">Methylococcus geothermalis</name>
    <dbReference type="NCBI Taxonomy" id="2681310"/>
    <lineage>
        <taxon>Bacteria</taxon>
        <taxon>Pseudomonadati</taxon>
        <taxon>Pseudomonadota</taxon>
        <taxon>Gammaproteobacteria</taxon>
        <taxon>Methylococcales</taxon>
        <taxon>Methylococcaceae</taxon>
        <taxon>Methylococcus</taxon>
    </lineage>
</organism>
<feature type="chain" id="PRO_5032375169" description="Cytochrome c domain-containing protein" evidence="8">
    <location>
        <begin position="29"/>
        <end position="455"/>
    </location>
</feature>
<dbReference type="InterPro" id="IPR051395">
    <property type="entry name" value="Cytochrome_c_Peroxidase/MauG"/>
</dbReference>
<dbReference type="PROSITE" id="PS51007">
    <property type="entry name" value="CYTC"/>
    <property type="match status" value="1"/>
</dbReference>
<keyword evidence="4" id="KW-0560">Oxidoreductase</keyword>
<feature type="signal peptide" evidence="8">
    <location>
        <begin position="1"/>
        <end position="28"/>
    </location>
</feature>
<sequence length="455" mass="49269">MKKITRYSVAKAGIFFTASVFLPMNGTAAALRNSANSSGISATFGDIDRRNDFFNEFGGNGRTCLSCHRPGEGWSITPQGMRKRFDRSDGTDPAFRPNDGSNSPDADVSTVDARRLAYSALLNKGLIRIGLPIPASAEFTLTEADDPYGFVSKDAANPDLSLFRRPLPAANLKFASSVMWDGRESPPTFSIREGLGNQANSANTQHAQGAELTAAQRQSIVDFELSLFASQISVRDSDVSIPLGKAASPKILAEQRFSLGINPPFLAGRANSAFDNQVFKLFDRWSGRPDRSGSDRRAAIARGQQIFNTRTFVIKGVAGLNDSALFGKPEQLTGTCGTCHNTPNVGNSSSALFMNTGVSDADRRTGDLPLYTLTNKTTGESIQTTDPGRAMVTGLWKDIGCFKVPALRGLAARPPYFHNGSRSEIPDVVDFYETRFGLGLNNRERLDLISFLRAL</sequence>
<dbReference type="PANTHER" id="PTHR30600">
    <property type="entry name" value="CYTOCHROME C PEROXIDASE-RELATED"/>
    <property type="match status" value="1"/>
</dbReference>
<keyword evidence="5 6" id="KW-0408">Iron</keyword>
<proteinExistence type="predicted"/>
<dbReference type="AlphaFoldDB" id="A0A858Q7R1"/>
<protein>
    <recommendedName>
        <fullName evidence="9">Cytochrome c domain-containing protein</fullName>
    </recommendedName>
</protein>
<keyword evidence="2 6" id="KW-0479">Metal-binding</keyword>
<evidence type="ECO:0000259" key="9">
    <source>
        <dbReference type="PROSITE" id="PS51007"/>
    </source>
</evidence>
<dbReference type="RefSeq" id="WP_169603116.1">
    <property type="nucleotide sequence ID" value="NZ_CP046565.1"/>
</dbReference>
<reference evidence="11" key="1">
    <citation type="submission" date="2019-12" db="EMBL/GenBank/DDBJ databases">
        <authorList>
            <person name="Awala S.I."/>
            <person name="Rhee S.K."/>
        </authorList>
    </citation>
    <scope>NUCLEOTIDE SEQUENCE [LARGE SCALE GENOMIC DNA]</scope>
    <source>
        <strain evidence="11">IM1</strain>
    </source>
</reference>
<evidence type="ECO:0000256" key="5">
    <source>
        <dbReference type="ARBA" id="ARBA00023004"/>
    </source>
</evidence>
<dbReference type="GO" id="GO:0009055">
    <property type="term" value="F:electron transfer activity"/>
    <property type="evidence" value="ECO:0007669"/>
    <property type="project" value="InterPro"/>
</dbReference>
<evidence type="ECO:0000256" key="3">
    <source>
        <dbReference type="ARBA" id="ARBA00022729"/>
    </source>
</evidence>
<evidence type="ECO:0000256" key="2">
    <source>
        <dbReference type="ARBA" id="ARBA00022723"/>
    </source>
</evidence>
<evidence type="ECO:0000256" key="8">
    <source>
        <dbReference type="SAM" id="SignalP"/>
    </source>
</evidence>
<feature type="domain" description="Cytochrome c" evidence="9">
    <location>
        <begin position="298"/>
        <end position="455"/>
    </location>
</feature>
<dbReference type="PANTHER" id="PTHR30600:SF10">
    <property type="entry name" value="BLL6722 PROTEIN"/>
    <property type="match status" value="1"/>
</dbReference>
<dbReference type="Gene3D" id="1.10.760.10">
    <property type="entry name" value="Cytochrome c-like domain"/>
    <property type="match status" value="1"/>
</dbReference>
<evidence type="ECO:0000256" key="7">
    <source>
        <dbReference type="SAM" id="MobiDB-lite"/>
    </source>
</evidence>
<evidence type="ECO:0000256" key="6">
    <source>
        <dbReference type="PROSITE-ProRule" id="PRU00433"/>
    </source>
</evidence>
<evidence type="ECO:0000313" key="11">
    <source>
        <dbReference type="Proteomes" id="UP000503004"/>
    </source>
</evidence>